<dbReference type="InterPro" id="IPR056647">
    <property type="entry name" value="DUF7745"/>
</dbReference>
<evidence type="ECO:0000313" key="4">
    <source>
        <dbReference type="Proteomes" id="UP000257109"/>
    </source>
</evidence>
<dbReference type="OrthoDB" id="1459749at2759"/>
<gene>
    <name evidence="3" type="ORF">CR513_22362</name>
</gene>
<feature type="domain" description="DUF7745" evidence="2">
    <location>
        <begin position="95"/>
        <end position="147"/>
    </location>
</feature>
<dbReference type="EMBL" id="QJKJ01004192">
    <property type="protein sequence ID" value="RDX95148.1"/>
    <property type="molecule type" value="Genomic_DNA"/>
</dbReference>
<organism evidence="3 4">
    <name type="scientific">Mucuna pruriens</name>
    <name type="common">Velvet bean</name>
    <name type="synonym">Dolichos pruriens</name>
    <dbReference type="NCBI Taxonomy" id="157652"/>
    <lineage>
        <taxon>Eukaryota</taxon>
        <taxon>Viridiplantae</taxon>
        <taxon>Streptophyta</taxon>
        <taxon>Embryophyta</taxon>
        <taxon>Tracheophyta</taxon>
        <taxon>Spermatophyta</taxon>
        <taxon>Magnoliopsida</taxon>
        <taxon>eudicotyledons</taxon>
        <taxon>Gunneridae</taxon>
        <taxon>Pentapetalae</taxon>
        <taxon>rosids</taxon>
        <taxon>fabids</taxon>
        <taxon>Fabales</taxon>
        <taxon>Fabaceae</taxon>
        <taxon>Papilionoideae</taxon>
        <taxon>50 kb inversion clade</taxon>
        <taxon>NPAAA clade</taxon>
        <taxon>indigoferoid/millettioid clade</taxon>
        <taxon>Phaseoleae</taxon>
        <taxon>Mucuna</taxon>
    </lineage>
</organism>
<evidence type="ECO:0000313" key="3">
    <source>
        <dbReference type="EMBL" id="RDX95148.1"/>
    </source>
</evidence>
<accession>A0A371GX54</accession>
<feature type="region of interest" description="Disordered" evidence="1">
    <location>
        <begin position="382"/>
        <end position="418"/>
    </location>
</feature>
<feature type="non-terminal residue" evidence="3">
    <location>
        <position position="1"/>
    </location>
</feature>
<dbReference type="Pfam" id="PF24924">
    <property type="entry name" value="DUF7745"/>
    <property type="match status" value="2"/>
</dbReference>
<comment type="caution">
    <text evidence="3">The sequence shown here is derived from an EMBL/GenBank/DDBJ whole genome shotgun (WGS) entry which is preliminary data.</text>
</comment>
<proteinExistence type="predicted"/>
<evidence type="ECO:0000256" key="1">
    <source>
        <dbReference type="SAM" id="MobiDB-lite"/>
    </source>
</evidence>
<dbReference type="PANTHER" id="PTHR48154">
    <property type="entry name" value="PROTEIN, PUTATIVE-RELATED"/>
    <property type="match status" value="1"/>
</dbReference>
<feature type="domain" description="DUF7745" evidence="2">
    <location>
        <begin position="149"/>
        <end position="371"/>
    </location>
</feature>
<evidence type="ECO:0000259" key="2">
    <source>
        <dbReference type="Pfam" id="PF24924"/>
    </source>
</evidence>
<keyword evidence="4" id="KW-1185">Reference proteome</keyword>
<feature type="compositionally biased region" description="Polar residues" evidence="1">
    <location>
        <begin position="384"/>
        <end position="395"/>
    </location>
</feature>
<dbReference type="AlphaFoldDB" id="A0A371GX54"/>
<sequence>MKVVLAYTSRRIPVRAPALSTFGFRCTVKHQWRLQFESFLFKLTLLGMAHPLLTHRNMTETMKHQIYQSVLSRSRQKATPLGKLPRARGSHLKGQWWRTFEGRHDNLLSLLSIKVQPIALLALKQFYDPPLICFTLKDFQLTPTVEKKNQNGLEGIPRASLEERLQQLQRKEDLLVSTDVYGLLIYGIILFPQIEDYVDLAAIDAFLGKCNRGENLIIIVLANTYYTLDYCYRKNEKGLRCCTSLLYLWMTTHLFHGKKKTEWATCLDELMEKTIRWYPQWNERENVIIKCRGFSNTSLMGTQGAINCNPELILKQVRYPMVLPLSKEAFTPFIIHGLRGQNGEYLRKIRRAWKEVVIRGPEWGPRSCGASSKCTLLTFEDPQLNATEEGSTESQRPLKRSREADPNPRMSQESSQRAALDRAAAREKYLRELEQDPALIEKEELTAVLADSKLREVEVKTQLCQLQERVSLLEADVARSKLHNKHLESKRRKVLMELVKTVAWELWRESDKYTEIANGAHKAAQEAREETRFWKERFIKLAWLANQAIMDIPKSLRAAE</sequence>
<dbReference type="PANTHER" id="PTHR48154:SF1">
    <property type="entry name" value="PROTEIN, PUTATIVE-RELATED"/>
    <property type="match status" value="1"/>
</dbReference>
<protein>
    <recommendedName>
        <fullName evidence="2">DUF7745 domain-containing protein</fullName>
    </recommendedName>
</protein>
<reference evidence="3" key="1">
    <citation type="submission" date="2018-05" db="EMBL/GenBank/DDBJ databases">
        <title>Draft genome of Mucuna pruriens seed.</title>
        <authorList>
            <person name="Nnadi N.E."/>
            <person name="Vos R."/>
            <person name="Hasami M.H."/>
            <person name="Devisetty U.K."/>
            <person name="Aguiy J.C."/>
        </authorList>
    </citation>
    <scope>NUCLEOTIDE SEQUENCE [LARGE SCALE GENOMIC DNA]</scope>
    <source>
        <strain evidence="3">JCA_2017</strain>
    </source>
</reference>
<dbReference type="Proteomes" id="UP000257109">
    <property type="component" value="Unassembled WGS sequence"/>
</dbReference>
<name>A0A371GX54_MUCPR</name>